<dbReference type="InterPro" id="IPR006665">
    <property type="entry name" value="OmpA-like"/>
</dbReference>
<dbReference type="CDD" id="cd07185">
    <property type="entry name" value="OmpA_C-like"/>
    <property type="match status" value="1"/>
</dbReference>
<evidence type="ECO:0000256" key="1">
    <source>
        <dbReference type="PROSITE-ProRule" id="PRU00473"/>
    </source>
</evidence>
<dbReference type="GO" id="GO:0016020">
    <property type="term" value="C:membrane"/>
    <property type="evidence" value="ECO:0007669"/>
    <property type="project" value="UniProtKB-UniRule"/>
</dbReference>
<dbReference type="PANTHER" id="PTHR30329:SF21">
    <property type="entry name" value="LIPOPROTEIN YIAD-RELATED"/>
    <property type="match status" value="1"/>
</dbReference>
<dbReference type="Gene3D" id="3.30.1330.60">
    <property type="entry name" value="OmpA-like domain"/>
    <property type="match status" value="1"/>
</dbReference>
<dbReference type="EMBL" id="LUTY01002743">
    <property type="protein sequence ID" value="OAD19581.1"/>
    <property type="molecule type" value="Genomic_DNA"/>
</dbReference>
<dbReference type="PANTHER" id="PTHR30329">
    <property type="entry name" value="STATOR ELEMENT OF FLAGELLAR MOTOR COMPLEX"/>
    <property type="match status" value="1"/>
</dbReference>
<organism evidence="3 4">
    <name type="scientific">Candidatus Thiomargarita nelsonii</name>
    <dbReference type="NCBI Taxonomy" id="1003181"/>
    <lineage>
        <taxon>Bacteria</taxon>
        <taxon>Pseudomonadati</taxon>
        <taxon>Pseudomonadota</taxon>
        <taxon>Gammaproteobacteria</taxon>
        <taxon>Thiotrichales</taxon>
        <taxon>Thiotrichaceae</taxon>
        <taxon>Thiomargarita</taxon>
    </lineage>
</organism>
<evidence type="ECO:0000313" key="3">
    <source>
        <dbReference type="EMBL" id="OAD19581.1"/>
    </source>
</evidence>
<evidence type="ECO:0000259" key="2">
    <source>
        <dbReference type="PROSITE" id="PS51123"/>
    </source>
</evidence>
<dbReference type="AlphaFoldDB" id="A0A176RV07"/>
<evidence type="ECO:0000313" key="4">
    <source>
        <dbReference type="Proteomes" id="UP000076962"/>
    </source>
</evidence>
<proteinExistence type="predicted"/>
<accession>A0A176RV07</accession>
<dbReference type="InterPro" id="IPR050330">
    <property type="entry name" value="Bact_OuterMem_StrucFunc"/>
</dbReference>
<dbReference type="Pfam" id="PF00691">
    <property type="entry name" value="OmpA"/>
    <property type="match status" value="1"/>
</dbReference>
<protein>
    <submittedName>
        <fullName evidence="3">Protein containing Outer membrane protein, OmpA/MotB</fullName>
    </submittedName>
</protein>
<reference evidence="3 4" key="1">
    <citation type="submission" date="2016-05" db="EMBL/GenBank/DDBJ databases">
        <title>Single-cell genome of chain-forming Candidatus Thiomargarita nelsonii and comparison to other large sulfur-oxidizing bacteria.</title>
        <authorList>
            <person name="Winkel M."/>
            <person name="Salman V."/>
            <person name="Woyke T."/>
            <person name="Schulz-Vogt H."/>
            <person name="Richter M."/>
            <person name="Flood B."/>
            <person name="Bailey J."/>
            <person name="Amann R."/>
            <person name="Mussmann M."/>
        </authorList>
    </citation>
    <scope>NUCLEOTIDE SEQUENCE [LARGE SCALE GENOMIC DNA]</scope>
    <source>
        <strain evidence="3 4">THI036</strain>
    </source>
</reference>
<keyword evidence="4" id="KW-1185">Reference proteome</keyword>
<dbReference type="InterPro" id="IPR036737">
    <property type="entry name" value="OmpA-like_sf"/>
</dbReference>
<keyword evidence="1" id="KW-0472">Membrane</keyword>
<comment type="caution">
    <text evidence="3">The sequence shown here is derived from an EMBL/GenBank/DDBJ whole genome shotgun (WGS) entry which is preliminary data.</text>
</comment>
<dbReference type="PROSITE" id="PS51123">
    <property type="entry name" value="OMPA_2"/>
    <property type="match status" value="1"/>
</dbReference>
<gene>
    <name evidence="3" type="ORF">THIOM_004777</name>
</gene>
<dbReference type="SUPFAM" id="SSF103088">
    <property type="entry name" value="OmpA-like"/>
    <property type="match status" value="1"/>
</dbReference>
<dbReference type="Proteomes" id="UP000076962">
    <property type="component" value="Unassembled WGS sequence"/>
</dbReference>
<name>A0A176RV07_9GAMM</name>
<sequence length="133" mass="14948">MISECGFKAISRVKPAATFRNFQFNSGKATLQSGSERQLEQIAAALWSLSNRTVLIHGHTDTQPWKGVSEAESDRLNQKLSEERAATIARALAERGIPMTRIETHGYGYNNPLRNENHQGAWAKNRRVEIEVK</sequence>
<feature type="domain" description="OmpA-like" evidence="2">
    <location>
        <begin position="11"/>
        <end position="133"/>
    </location>
</feature>